<dbReference type="STRING" id="1221996.QY95_03631"/>
<comment type="caution">
    <text evidence="4">The sequence shown here is derived from an EMBL/GenBank/DDBJ whole genome shotgun (WGS) entry which is preliminary data.</text>
</comment>
<dbReference type="InterPro" id="IPR051465">
    <property type="entry name" value="Cell_Envelope_Struct_Comp"/>
</dbReference>
<proteinExistence type="predicted"/>
<sequence length="324" mass="37197">MKVFFSMIIACCLFFTSAIAASAAFRDVGDTYWARDEITYLTDKKIINGFIDGSFRPQAPVTRIQAMIMMANALNLDLSNRPAPGFKDVSVMNSGYKHAAAIMDEGLFPKSTYLNPNEPMTRQLAARMIASAFKLRAANNTSFKDVPSDYWAKPYISALADHNITIGYPDGTFRPYTTLTRAQFSVFLAKVLNEDFKTFTFNHSSFNYQLELTNYMKTEMMFEDEIGEDGVRSTHFYYNNTKHLGYKPYLASVYIIPTSKLGYYEGAPFDLIKKHNHYYYYYQSVGEHPYMHPNPNLLKTNEAKMFESIQYRLTNALYNLKTIK</sequence>
<dbReference type="RefSeq" id="WP_052725952.1">
    <property type="nucleotide sequence ID" value="NZ_JWIR02000076.1"/>
</dbReference>
<name>A0A0F5HLI9_BACTR</name>
<keyword evidence="1 2" id="KW-0732">Signal</keyword>
<gene>
    <name evidence="4" type="ORF">QY95_03631</name>
</gene>
<feature type="domain" description="SLH" evidence="3">
    <location>
        <begin position="139"/>
        <end position="202"/>
    </location>
</feature>
<accession>A0A0F5HLI9</accession>
<protein>
    <recommendedName>
        <fullName evidence="3">SLH domain-containing protein</fullName>
    </recommendedName>
</protein>
<evidence type="ECO:0000313" key="4">
    <source>
        <dbReference type="EMBL" id="KKB35060.1"/>
    </source>
</evidence>
<evidence type="ECO:0000256" key="2">
    <source>
        <dbReference type="SAM" id="SignalP"/>
    </source>
</evidence>
<keyword evidence="5" id="KW-1185">Reference proteome</keyword>
<dbReference type="PROSITE" id="PS51272">
    <property type="entry name" value="SLH"/>
    <property type="match status" value="2"/>
</dbReference>
<feature type="chain" id="PRO_5038828610" description="SLH domain-containing protein" evidence="2">
    <location>
        <begin position="21"/>
        <end position="324"/>
    </location>
</feature>
<dbReference type="Proteomes" id="UP000031563">
    <property type="component" value="Unassembled WGS sequence"/>
</dbReference>
<feature type="signal peptide" evidence="2">
    <location>
        <begin position="1"/>
        <end position="20"/>
    </location>
</feature>
<evidence type="ECO:0000313" key="5">
    <source>
        <dbReference type="Proteomes" id="UP000031563"/>
    </source>
</evidence>
<feature type="domain" description="SLH" evidence="3">
    <location>
        <begin position="21"/>
        <end position="84"/>
    </location>
</feature>
<reference evidence="4" key="1">
    <citation type="submission" date="2015-02" db="EMBL/GenBank/DDBJ databases">
        <title>Genome Assembly of Bacillaceae bacterium MTCC 8252.</title>
        <authorList>
            <person name="Verma A."/>
            <person name="Khatri I."/>
            <person name="Mual P."/>
            <person name="Subramanian S."/>
            <person name="Krishnamurthi S."/>
        </authorList>
    </citation>
    <scope>NUCLEOTIDE SEQUENCE [LARGE SCALE GENOMIC DNA]</scope>
    <source>
        <strain evidence="4">MTCC 8252</strain>
    </source>
</reference>
<dbReference type="PANTHER" id="PTHR43308:SF5">
    <property type="entry name" value="S-LAYER PROTEIN _ PEPTIDOGLYCAN ENDO-BETA-N-ACETYLGLUCOSAMINIDASE"/>
    <property type="match status" value="1"/>
</dbReference>
<evidence type="ECO:0000256" key="1">
    <source>
        <dbReference type="ARBA" id="ARBA00022729"/>
    </source>
</evidence>
<evidence type="ECO:0000259" key="3">
    <source>
        <dbReference type="PROSITE" id="PS51272"/>
    </source>
</evidence>
<dbReference type="EMBL" id="JWIR02000076">
    <property type="protein sequence ID" value="KKB35060.1"/>
    <property type="molecule type" value="Genomic_DNA"/>
</dbReference>
<organism evidence="4 5">
    <name type="scientific">Bacillus thermotolerans</name>
    <name type="common">Quasibacillus thermotolerans</name>
    <dbReference type="NCBI Taxonomy" id="1221996"/>
    <lineage>
        <taxon>Bacteria</taxon>
        <taxon>Bacillati</taxon>
        <taxon>Bacillota</taxon>
        <taxon>Bacilli</taxon>
        <taxon>Bacillales</taxon>
        <taxon>Bacillaceae</taxon>
        <taxon>Bacillus</taxon>
    </lineage>
</organism>
<accession>A0A0F5HPW3</accession>
<dbReference type="PANTHER" id="PTHR43308">
    <property type="entry name" value="OUTER MEMBRANE PROTEIN ALPHA-RELATED"/>
    <property type="match status" value="1"/>
</dbReference>
<dbReference type="AlphaFoldDB" id="A0A0F5HLI9"/>
<dbReference type="InterPro" id="IPR001119">
    <property type="entry name" value="SLH_dom"/>
</dbReference>
<dbReference type="Pfam" id="PF00395">
    <property type="entry name" value="SLH"/>
    <property type="match status" value="2"/>
</dbReference>